<dbReference type="AlphaFoldDB" id="G4NG84"/>
<accession>G4NG84</accession>
<dbReference type="EMBL" id="CM001236">
    <property type="protein sequence ID" value="EHA47041.1"/>
    <property type="molecule type" value="Genomic_DNA"/>
</dbReference>
<proteinExistence type="predicted"/>
<dbReference type="GeneID" id="12985899"/>
<dbReference type="Proteomes" id="UP000009058">
    <property type="component" value="Chromosome 6"/>
</dbReference>
<evidence type="ECO:0000313" key="2">
    <source>
        <dbReference type="EMBL" id="EHA47041.1"/>
    </source>
</evidence>
<dbReference type="InParanoid" id="G4NG84"/>
<name>G4NG84_PYRO7</name>
<gene>
    <name evidence="2" type="ORF">MGG_17614</name>
</gene>
<dbReference type="OrthoDB" id="5213979at2759"/>
<evidence type="ECO:0000256" key="1">
    <source>
        <dbReference type="SAM" id="SignalP"/>
    </source>
</evidence>
<dbReference type="KEGG" id="mgr:MGG_17614"/>
<sequence length="119" mass="12636">MKVSKIVLAVAFYSVGIAALPTNFKCATERGDKTGVNLHSKRSSDTNGSAGAATVYTCSKCYSYTSKNQDNVVAHQAACNGNKIELTPNSENVRAKAQSISTSTAGVTEWRAWATANRD</sequence>
<keyword evidence="1" id="KW-0732">Signal</keyword>
<dbReference type="VEuPathDB" id="FungiDB:MGG_17614"/>
<dbReference type="RefSeq" id="XP_003719408.1">
    <property type="nucleotide sequence ID" value="XM_003719360.1"/>
</dbReference>
<reference key="2">
    <citation type="submission" date="2011-05" db="EMBL/GenBank/DDBJ databases">
        <title>The Genome Sequence of Magnaporthe oryzae 70-15.</title>
        <authorList>
            <consortium name="The Broad Institute Genome Sequencing Platform"/>
            <person name="Ma L.-J."/>
            <person name="Dead R."/>
            <person name="Young S.K."/>
            <person name="Zeng Q."/>
            <person name="Gargeya S."/>
            <person name="Fitzgerald M."/>
            <person name="Haas B."/>
            <person name="Abouelleil A."/>
            <person name="Alvarado L."/>
            <person name="Arachchi H.M."/>
            <person name="Berlin A."/>
            <person name="Brown A."/>
            <person name="Chapman S.B."/>
            <person name="Chen Z."/>
            <person name="Dunbar C."/>
            <person name="Freedman E."/>
            <person name="Gearin G."/>
            <person name="Gellesch M."/>
            <person name="Goldberg J."/>
            <person name="Griggs A."/>
            <person name="Gujja S."/>
            <person name="Heiman D."/>
            <person name="Howarth C."/>
            <person name="Larson L."/>
            <person name="Lui A."/>
            <person name="MacDonald P.J.P."/>
            <person name="Mehta T."/>
            <person name="Montmayeur A."/>
            <person name="Murphy C."/>
            <person name="Neiman D."/>
            <person name="Pearson M."/>
            <person name="Priest M."/>
            <person name="Roberts A."/>
            <person name="Saif S."/>
            <person name="Shea T."/>
            <person name="Shenoy N."/>
            <person name="Sisk P."/>
            <person name="Stolte C."/>
            <person name="Sykes S."/>
            <person name="Yandava C."/>
            <person name="Wortman J."/>
            <person name="Nusbaum C."/>
            <person name="Birren B."/>
        </authorList>
    </citation>
    <scope>NUCLEOTIDE SEQUENCE</scope>
    <source>
        <strain>70-15</strain>
    </source>
</reference>
<evidence type="ECO:0008006" key="4">
    <source>
        <dbReference type="Google" id="ProtNLM"/>
    </source>
</evidence>
<organism evidence="2 3">
    <name type="scientific">Pyricularia oryzae (strain 70-15 / ATCC MYA-4617 / FGSC 8958)</name>
    <name type="common">Rice blast fungus</name>
    <name type="synonym">Magnaporthe oryzae</name>
    <dbReference type="NCBI Taxonomy" id="242507"/>
    <lineage>
        <taxon>Eukaryota</taxon>
        <taxon>Fungi</taxon>
        <taxon>Dikarya</taxon>
        <taxon>Ascomycota</taxon>
        <taxon>Pezizomycotina</taxon>
        <taxon>Sordariomycetes</taxon>
        <taxon>Sordariomycetidae</taxon>
        <taxon>Magnaporthales</taxon>
        <taxon>Pyriculariaceae</taxon>
        <taxon>Pyricularia</taxon>
    </lineage>
</organism>
<feature type="chain" id="PRO_5003466261" description="C2H2-type domain-containing protein" evidence="1">
    <location>
        <begin position="20"/>
        <end position="119"/>
    </location>
</feature>
<evidence type="ECO:0000313" key="3">
    <source>
        <dbReference type="Proteomes" id="UP000009058"/>
    </source>
</evidence>
<keyword evidence="3" id="KW-1185">Reference proteome</keyword>
<protein>
    <recommendedName>
        <fullName evidence="4">C2H2-type domain-containing protein</fullName>
    </recommendedName>
</protein>
<reference evidence="2 3" key="1">
    <citation type="journal article" date="2005" name="Nature">
        <title>The genome sequence of the rice blast fungus Magnaporthe grisea.</title>
        <authorList>
            <person name="Dean R.A."/>
            <person name="Talbot N.J."/>
            <person name="Ebbole D.J."/>
            <person name="Farman M.L."/>
            <person name="Mitchell T.K."/>
            <person name="Orbach M.J."/>
            <person name="Thon M."/>
            <person name="Kulkarni R."/>
            <person name="Xu J.R."/>
            <person name="Pan H."/>
            <person name="Read N.D."/>
            <person name="Lee Y.H."/>
            <person name="Carbone I."/>
            <person name="Brown D."/>
            <person name="Oh Y.Y."/>
            <person name="Donofrio N."/>
            <person name="Jeong J.S."/>
            <person name="Soanes D.M."/>
            <person name="Djonovic S."/>
            <person name="Kolomiets E."/>
            <person name="Rehmeyer C."/>
            <person name="Li W."/>
            <person name="Harding M."/>
            <person name="Kim S."/>
            <person name="Lebrun M.H."/>
            <person name="Bohnert H."/>
            <person name="Coughlan S."/>
            <person name="Butler J."/>
            <person name="Calvo S."/>
            <person name="Ma L.J."/>
            <person name="Nicol R."/>
            <person name="Purcell S."/>
            <person name="Nusbaum C."/>
            <person name="Galagan J.E."/>
            <person name="Birren B.W."/>
        </authorList>
    </citation>
    <scope>NUCLEOTIDE SEQUENCE [LARGE SCALE GENOMIC DNA]</scope>
    <source>
        <strain evidence="3">70-15 / ATCC MYA-4617 / FGSC 8958</strain>
    </source>
</reference>
<dbReference type="HOGENOM" id="CLU_2061977_0_0_1"/>
<feature type="signal peptide" evidence="1">
    <location>
        <begin position="1"/>
        <end position="19"/>
    </location>
</feature>